<reference evidence="2 3" key="1">
    <citation type="journal article" date="2011" name="Stand. Genomic Sci.">
        <title>Complete genome sequence of Desulfobulbus propionicus type strain (1pr3).</title>
        <authorList>
            <person name="Pagani I."/>
            <person name="Lapidus A."/>
            <person name="Nolan M."/>
            <person name="Lucas S."/>
            <person name="Hammon N."/>
            <person name="Deshpande S."/>
            <person name="Cheng J.F."/>
            <person name="Chertkov O."/>
            <person name="Davenport K."/>
            <person name="Tapia R."/>
            <person name="Han C."/>
            <person name="Goodwin L."/>
            <person name="Pitluck S."/>
            <person name="Liolios K."/>
            <person name="Mavromatis K."/>
            <person name="Ivanova N."/>
            <person name="Mikhailova N."/>
            <person name="Pati A."/>
            <person name="Chen A."/>
            <person name="Palaniappan K."/>
            <person name="Land M."/>
            <person name="Hauser L."/>
            <person name="Chang Y.J."/>
            <person name="Jeffries C.D."/>
            <person name="Detter J.C."/>
            <person name="Brambilla E."/>
            <person name="Kannan K.P."/>
            <person name="Djao O.D."/>
            <person name="Rohde M."/>
            <person name="Pukall R."/>
            <person name="Spring S."/>
            <person name="Goker M."/>
            <person name="Sikorski J."/>
            <person name="Woyke T."/>
            <person name="Bristow J."/>
            <person name="Eisen J.A."/>
            <person name="Markowitz V."/>
            <person name="Hugenholtz P."/>
            <person name="Kyrpides N.C."/>
            <person name="Klenk H.P."/>
        </authorList>
    </citation>
    <scope>NUCLEOTIDE SEQUENCE [LARGE SCALE GENOMIC DNA]</scope>
    <source>
        <strain evidence="3">ATCC 33891 / DSM 2032 / 1pr3</strain>
    </source>
</reference>
<dbReference type="SUPFAM" id="SSF141371">
    <property type="entry name" value="PilZ domain-like"/>
    <property type="match status" value="1"/>
</dbReference>
<keyword evidence="3" id="KW-1185">Reference proteome</keyword>
<name>A0A7U3YMX8_DESPD</name>
<dbReference type="Proteomes" id="UP000006365">
    <property type="component" value="Chromosome"/>
</dbReference>
<sequence>MPLLNSFFLNLKEGTALRAAIPLVGVLEKARLNCFLANAEPPRFTLSFPHGSLAMDQVDISRTCMVIVDLTDQTVTVSADIERIADPSTLELVARESVTHTQTRNYFRVDAATRVAASSVVPPEMAKEGESWRLLGDTIDLSGSGLLCSFSDPLEKDKPVNIELILPTRNMEVIRALGHVVRCRKIEENLYHVALHFDQIDPESQDKIMACCFELQRRYLRMRVQLESQPPSQQE</sequence>
<accession>A0A7U3YMX8</accession>
<dbReference type="Gene3D" id="2.40.10.220">
    <property type="entry name" value="predicted glycosyltransferase like domains"/>
    <property type="match status" value="1"/>
</dbReference>
<dbReference type="Pfam" id="PF07238">
    <property type="entry name" value="PilZ"/>
    <property type="match status" value="1"/>
</dbReference>
<feature type="domain" description="PilZ" evidence="1">
    <location>
        <begin position="102"/>
        <end position="214"/>
    </location>
</feature>
<dbReference type="KEGG" id="dpr:Despr_2169"/>
<evidence type="ECO:0000313" key="2">
    <source>
        <dbReference type="EMBL" id="ADW18314.1"/>
    </source>
</evidence>
<protein>
    <submittedName>
        <fullName evidence="2">Type IV pilus assembly PilZ</fullName>
    </submittedName>
</protein>
<proteinExistence type="predicted"/>
<dbReference type="InterPro" id="IPR009875">
    <property type="entry name" value="PilZ_domain"/>
</dbReference>
<organism evidence="2 3">
    <name type="scientific">Desulfobulbus propionicus (strain ATCC 33891 / DSM 2032 / VKM B-1956 / 1pr3)</name>
    <dbReference type="NCBI Taxonomy" id="577650"/>
    <lineage>
        <taxon>Bacteria</taxon>
        <taxon>Pseudomonadati</taxon>
        <taxon>Thermodesulfobacteriota</taxon>
        <taxon>Desulfobulbia</taxon>
        <taxon>Desulfobulbales</taxon>
        <taxon>Desulfobulbaceae</taxon>
        <taxon>Desulfobulbus</taxon>
    </lineage>
</organism>
<dbReference type="EMBL" id="CP002364">
    <property type="protein sequence ID" value="ADW18314.1"/>
    <property type="molecule type" value="Genomic_DNA"/>
</dbReference>
<evidence type="ECO:0000313" key="3">
    <source>
        <dbReference type="Proteomes" id="UP000006365"/>
    </source>
</evidence>
<gene>
    <name evidence="2" type="ordered locus">Despr_2169</name>
</gene>
<dbReference type="AlphaFoldDB" id="A0A7U3YMX8"/>
<evidence type="ECO:0000259" key="1">
    <source>
        <dbReference type="Pfam" id="PF07238"/>
    </source>
</evidence>
<dbReference type="GO" id="GO:0035438">
    <property type="term" value="F:cyclic-di-GMP binding"/>
    <property type="evidence" value="ECO:0007669"/>
    <property type="project" value="InterPro"/>
</dbReference>